<accession>A0ABU6RE75</accession>
<protein>
    <submittedName>
        <fullName evidence="1">Uncharacterized protein</fullName>
    </submittedName>
</protein>
<name>A0ABU6RE75_9FABA</name>
<comment type="caution">
    <text evidence="1">The sequence shown here is derived from an EMBL/GenBank/DDBJ whole genome shotgun (WGS) entry which is preliminary data.</text>
</comment>
<keyword evidence="2" id="KW-1185">Reference proteome</keyword>
<sequence>MIGPRGSMNDGCPALVLDRSGMAIITDRVWRSIRTENPWVGDSHSVYHQTFQGLGLVGEPKLRSASKLIKHVCDLVDRFWGVTRIPAVTRSDLLSLSSQALLPCYHGEPRTVKELQLC</sequence>
<dbReference type="EMBL" id="JASCZI010030389">
    <property type="protein sequence ID" value="MED6122114.1"/>
    <property type="molecule type" value="Genomic_DNA"/>
</dbReference>
<dbReference type="Proteomes" id="UP001341840">
    <property type="component" value="Unassembled WGS sequence"/>
</dbReference>
<gene>
    <name evidence="1" type="ORF">PIB30_036734</name>
</gene>
<evidence type="ECO:0000313" key="1">
    <source>
        <dbReference type="EMBL" id="MED6122114.1"/>
    </source>
</evidence>
<evidence type="ECO:0000313" key="2">
    <source>
        <dbReference type="Proteomes" id="UP001341840"/>
    </source>
</evidence>
<proteinExistence type="predicted"/>
<organism evidence="1 2">
    <name type="scientific">Stylosanthes scabra</name>
    <dbReference type="NCBI Taxonomy" id="79078"/>
    <lineage>
        <taxon>Eukaryota</taxon>
        <taxon>Viridiplantae</taxon>
        <taxon>Streptophyta</taxon>
        <taxon>Embryophyta</taxon>
        <taxon>Tracheophyta</taxon>
        <taxon>Spermatophyta</taxon>
        <taxon>Magnoliopsida</taxon>
        <taxon>eudicotyledons</taxon>
        <taxon>Gunneridae</taxon>
        <taxon>Pentapetalae</taxon>
        <taxon>rosids</taxon>
        <taxon>fabids</taxon>
        <taxon>Fabales</taxon>
        <taxon>Fabaceae</taxon>
        <taxon>Papilionoideae</taxon>
        <taxon>50 kb inversion clade</taxon>
        <taxon>dalbergioids sensu lato</taxon>
        <taxon>Dalbergieae</taxon>
        <taxon>Pterocarpus clade</taxon>
        <taxon>Stylosanthes</taxon>
    </lineage>
</organism>
<reference evidence="1 2" key="1">
    <citation type="journal article" date="2023" name="Plants (Basel)">
        <title>Bridging the Gap: Combining Genomics and Transcriptomics Approaches to Understand Stylosanthes scabra, an Orphan Legume from the Brazilian Caatinga.</title>
        <authorList>
            <person name="Ferreira-Neto J.R.C."/>
            <person name="da Silva M.D."/>
            <person name="Binneck E."/>
            <person name="de Melo N.F."/>
            <person name="da Silva R.H."/>
            <person name="de Melo A.L.T.M."/>
            <person name="Pandolfi V."/>
            <person name="Bustamante F.O."/>
            <person name="Brasileiro-Vidal A.C."/>
            <person name="Benko-Iseppon A.M."/>
        </authorList>
    </citation>
    <scope>NUCLEOTIDE SEQUENCE [LARGE SCALE GENOMIC DNA]</scope>
    <source>
        <tissue evidence="1">Leaves</tissue>
    </source>
</reference>